<feature type="region of interest" description="Disordered" evidence="1">
    <location>
        <begin position="1"/>
        <end position="63"/>
    </location>
</feature>
<gene>
    <name evidence="2" type="ORF">BGZ65_001076</name>
</gene>
<reference evidence="2" key="1">
    <citation type="journal article" date="2020" name="Fungal Divers.">
        <title>Resolving the Mortierellaceae phylogeny through synthesis of multi-gene phylogenetics and phylogenomics.</title>
        <authorList>
            <person name="Vandepol N."/>
            <person name="Liber J."/>
            <person name="Desiro A."/>
            <person name="Na H."/>
            <person name="Kennedy M."/>
            <person name="Barry K."/>
            <person name="Grigoriev I.V."/>
            <person name="Miller A.N."/>
            <person name="O'Donnell K."/>
            <person name="Stajich J.E."/>
            <person name="Bonito G."/>
        </authorList>
    </citation>
    <scope>NUCLEOTIDE SEQUENCE</scope>
    <source>
        <strain evidence="2">MES-2147</strain>
    </source>
</reference>
<feature type="compositionally biased region" description="Basic and acidic residues" evidence="1">
    <location>
        <begin position="29"/>
        <end position="38"/>
    </location>
</feature>
<proteinExistence type="predicted"/>
<comment type="caution">
    <text evidence="2">The sequence shown here is derived from an EMBL/GenBank/DDBJ whole genome shotgun (WGS) entry which is preliminary data.</text>
</comment>
<organism evidence="2 3">
    <name type="scientific">Modicella reniformis</name>
    <dbReference type="NCBI Taxonomy" id="1440133"/>
    <lineage>
        <taxon>Eukaryota</taxon>
        <taxon>Fungi</taxon>
        <taxon>Fungi incertae sedis</taxon>
        <taxon>Mucoromycota</taxon>
        <taxon>Mortierellomycotina</taxon>
        <taxon>Mortierellomycetes</taxon>
        <taxon>Mortierellales</taxon>
        <taxon>Mortierellaceae</taxon>
        <taxon>Modicella</taxon>
    </lineage>
</organism>
<feature type="non-terminal residue" evidence="2">
    <location>
        <position position="63"/>
    </location>
</feature>
<dbReference type="Proteomes" id="UP000749646">
    <property type="component" value="Unassembled WGS sequence"/>
</dbReference>
<feature type="non-terminal residue" evidence="2">
    <location>
        <position position="1"/>
    </location>
</feature>
<accession>A0A9P6J819</accession>
<dbReference type="AlphaFoldDB" id="A0A9P6J819"/>
<name>A0A9P6J819_9FUNG</name>
<keyword evidence="3" id="KW-1185">Reference proteome</keyword>
<evidence type="ECO:0000256" key="1">
    <source>
        <dbReference type="SAM" id="MobiDB-lite"/>
    </source>
</evidence>
<sequence>YKPYKAPKTGSSGSDSVACDRGPIQQKSALRDLSREHPTATMDEGTLGANTRRALEGDNSEDT</sequence>
<protein>
    <submittedName>
        <fullName evidence="2">Uncharacterized protein</fullName>
    </submittedName>
</protein>
<evidence type="ECO:0000313" key="3">
    <source>
        <dbReference type="Proteomes" id="UP000749646"/>
    </source>
</evidence>
<dbReference type="OrthoDB" id="2437759at2759"/>
<dbReference type="EMBL" id="JAAAHW010006121">
    <property type="protein sequence ID" value="KAF9964583.1"/>
    <property type="molecule type" value="Genomic_DNA"/>
</dbReference>
<evidence type="ECO:0000313" key="2">
    <source>
        <dbReference type="EMBL" id="KAF9964583.1"/>
    </source>
</evidence>